<feature type="compositionally biased region" description="Basic and acidic residues" evidence="2">
    <location>
        <begin position="136"/>
        <end position="161"/>
    </location>
</feature>
<proteinExistence type="predicted"/>
<dbReference type="EMBL" id="JBJQND010000007">
    <property type="protein sequence ID" value="KAL3871855.1"/>
    <property type="molecule type" value="Genomic_DNA"/>
</dbReference>
<feature type="region of interest" description="Disordered" evidence="2">
    <location>
        <begin position="102"/>
        <end position="161"/>
    </location>
</feature>
<dbReference type="Gene3D" id="1.10.533.10">
    <property type="entry name" value="Death Domain, Fas"/>
    <property type="match status" value="1"/>
</dbReference>
<evidence type="ECO:0000313" key="5">
    <source>
        <dbReference type="Proteomes" id="UP001634394"/>
    </source>
</evidence>
<gene>
    <name evidence="4" type="ORF">ACJMK2_039827</name>
</gene>
<dbReference type="PANTHER" id="PTHR48169">
    <property type="entry name" value="DED DOMAIN-CONTAINING PROTEIN"/>
    <property type="match status" value="1"/>
</dbReference>
<dbReference type="InterPro" id="IPR029030">
    <property type="entry name" value="Caspase-like_dom_sf"/>
</dbReference>
<dbReference type="InterPro" id="IPR011029">
    <property type="entry name" value="DEATH-like_dom_sf"/>
</dbReference>
<dbReference type="GO" id="GO:0042981">
    <property type="term" value="P:regulation of apoptotic process"/>
    <property type="evidence" value="ECO:0007669"/>
    <property type="project" value="UniProtKB-ARBA"/>
</dbReference>
<feature type="domain" description="DED" evidence="3">
    <location>
        <begin position="11"/>
        <end position="104"/>
    </location>
</feature>
<keyword evidence="1" id="KW-0053">Apoptosis</keyword>
<dbReference type="SUPFAM" id="SSF52129">
    <property type="entry name" value="Caspase-like"/>
    <property type="match status" value="1"/>
</dbReference>
<evidence type="ECO:0000259" key="3">
    <source>
        <dbReference type="PROSITE" id="PS50168"/>
    </source>
</evidence>
<feature type="non-terminal residue" evidence="4">
    <location>
        <position position="314"/>
    </location>
</feature>
<evidence type="ECO:0000313" key="4">
    <source>
        <dbReference type="EMBL" id="KAL3871855.1"/>
    </source>
</evidence>
<dbReference type="Pfam" id="PF00656">
    <property type="entry name" value="Peptidase_C14"/>
    <property type="match status" value="1"/>
</dbReference>
<dbReference type="InterPro" id="IPR001875">
    <property type="entry name" value="DED_dom"/>
</dbReference>
<name>A0ABD3WH73_SINWO</name>
<evidence type="ECO:0000256" key="1">
    <source>
        <dbReference type="ARBA" id="ARBA00022703"/>
    </source>
</evidence>
<dbReference type="PANTHER" id="PTHR48169:SF7">
    <property type="entry name" value="CASPASE 10"/>
    <property type="match status" value="1"/>
</dbReference>
<dbReference type="PROSITE" id="PS50168">
    <property type="entry name" value="DED"/>
    <property type="match status" value="1"/>
</dbReference>
<organism evidence="4 5">
    <name type="scientific">Sinanodonta woodiana</name>
    <name type="common">Chinese pond mussel</name>
    <name type="synonym">Anodonta woodiana</name>
    <dbReference type="NCBI Taxonomy" id="1069815"/>
    <lineage>
        <taxon>Eukaryota</taxon>
        <taxon>Metazoa</taxon>
        <taxon>Spiralia</taxon>
        <taxon>Lophotrochozoa</taxon>
        <taxon>Mollusca</taxon>
        <taxon>Bivalvia</taxon>
        <taxon>Autobranchia</taxon>
        <taxon>Heteroconchia</taxon>
        <taxon>Palaeoheterodonta</taxon>
        <taxon>Unionida</taxon>
        <taxon>Unionoidea</taxon>
        <taxon>Unionidae</taxon>
        <taxon>Unioninae</taxon>
        <taxon>Sinanodonta</taxon>
    </lineage>
</organism>
<evidence type="ECO:0000256" key="2">
    <source>
        <dbReference type="SAM" id="MobiDB-lite"/>
    </source>
</evidence>
<accession>A0ABD3WH73</accession>
<sequence length="314" mass="36176">MASIPREIQKKHNKLLVDLCDYIHIEDRWYTNFITFLRNADLPPGQLSHVENEPAKLFQLMEQKGKLKVGDYGVLEEAFENSGNEEALSLVRRLGCEITKQIKEQGPTTSSVAEKTAQKNDKSPNKRKRTAAQETILERDNSPNKQRKIEPRDDKDIPREDYYDRENKRGYLLILNFTKDREGTELDVSNLKKFFEKTLNFDVDDPREDRQSDFSLSELNKVLEQARNLLNFRAKKLYCFFCAILSHGDETWFTESTLTILNDGAITRLNPVDGTLSTIDLTLLDQSDPMGSDHFPIIATLQMAVQFKSNNKIP</sequence>
<keyword evidence="5" id="KW-1185">Reference proteome</keyword>
<dbReference type="Proteomes" id="UP001634394">
    <property type="component" value="Unassembled WGS sequence"/>
</dbReference>
<dbReference type="InterPro" id="IPR011600">
    <property type="entry name" value="Pept_C14_caspase"/>
</dbReference>
<comment type="caution">
    <text evidence="4">The sequence shown here is derived from an EMBL/GenBank/DDBJ whole genome shotgun (WGS) entry which is preliminary data.</text>
</comment>
<protein>
    <recommendedName>
        <fullName evidence="3">DED domain-containing protein</fullName>
    </recommendedName>
</protein>
<dbReference type="AlphaFoldDB" id="A0ABD3WH73"/>
<dbReference type="GO" id="GO:0006915">
    <property type="term" value="P:apoptotic process"/>
    <property type="evidence" value="ECO:0007669"/>
    <property type="project" value="UniProtKB-KW"/>
</dbReference>
<dbReference type="Gene3D" id="3.40.50.1460">
    <property type="match status" value="1"/>
</dbReference>
<reference evidence="4 5" key="1">
    <citation type="submission" date="2024-11" db="EMBL/GenBank/DDBJ databases">
        <title>Chromosome-level genome assembly of the freshwater bivalve Anodonta woodiana.</title>
        <authorList>
            <person name="Chen X."/>
        </authorList>
    </citation>
    <scope>NUCLEOTIDE SEQUENCE [LARGE SCALE GENOMIC DNA]</scope>
    <source>
        <strain evidence="4">MN2024</strain>
        <tissue evidence="4">Gills</tissue>
    </source>
</reference>